<dbReference type="Gene3D" id="3.30.420.10">
    <property type="entry name" value="Ribonuclease H-like superfamily/Ribonuclease H"/>
    <property type="match status" value="1"/>
</dbReference>
<proteinExistence type="predicted"/>
<reference evidence="2" key="1">
    <citation type="submission" date="2023-01" db="EMBL/GenBank/DDBJ databases">
        <title>Genome assembly of the deep-sea coral Lophelia pertusa.</title>
        <authorList>
            <person name="Herrera S."/>
            <person name="Cordes E."/>
        </authorList>
    </citation>
    <scope>NUCLEOTIDE SEQUENCE</scope>
    <source>
        <strain evidence="2">USNM1676648</strain>
        <tissue evidence="2">Polyp</tissue>
    </source>
</reference>
<dbReference type="PANTHER" id="PTHR46177">
    <property type="entry name" value="INTEGRASE CATALYTIC DOMAIN-CONTAINING PROTEIN"/>
    <property type="match status" value="1"/>
</dbReference>
<dbReference type="InterPro" id="IPR036397">
    <property type="entry name" value="RNaseH_sf"/>
</dbReference>
<dbReference type="GO" id="GO:0003676">
    <property type="term" value="F:nucleic acid binding"/>
    <property type="evidence" value="ECO:0007669"/>
    <property type="project" value="InterPro"/>
</dbReference>
<dbReference type="EMBL" id="MU827306">
    <property type="protein sequence ID" value="KAJ7363178.1"/>
    <property type="molecule type" value="Genomic_DNA"/>
</dbReference>
<accession>A0A9W9YQN3</accession>
<protein>
    <recommendedName>
        <fullName evidence="1">Integrase catalytic domain-containing protein</fullName>
    </recommendedName>
</protein>
<name>A0A9W9YQN3_9CNID</name>
<dbReference type="PROSITE" id="PS50994">
    <property type="entry name" value="INTEGRASE"/>
    <property type="match status" value="1"/>
</dbReference>
<dbReference type="Proteomes" id="UP001163046">
    <property type="component" value="Unassembled WGS sequence"/>
</dbReference>
<dbReference type="GO" id="GO:0015074">
    <property type="term" value="P:DNA integration"/>
    <property type="evidence" value="ECO:0007669"/>
    <property type="project" value="InterPro"/>
</dbReference>
<gene>
    <name evidence="2" type="ORF">OS493_011457</name>
</gene>
<dbReference type="Pfam" id="PF24764">
    <property type="entry name" value="rva_4"/>
    <property type="match status" value="1"/>
</dbReference>
<evidence type="ECO:0000313" key="3">
    <source>
        <dbReference type="Proteomes" id="UP001163046"/>
    </source>
</evidence>
<evidence type="ECO:0000259" key="1">
    <source>
        <dbReference type="PROSITE" id="PS50994"/>
    </source>
</evidence>
<organism evidence="2 3">
    <name type="scientific">Desmophyllum pertusum</name>
    <dbReference type="NCBI Taxonomy" id="174260"/>
    <lineage>
        <taxon>Eukaryota</taxon>
        <taxon>Metazoa</taxon>
        <taxon>Cnidaria</taxon>
        <taxon>Anthozoa</taxon>
        <taxon>Hexacorallia</taxon>
        <taxon>Scleractinia</taxon>
        <taxon>Caryophylliina</taxon>
        <taxon>Caryophylliidae</taxon>
        <taxon>Desmophyllum</taxon>
    </lineage>
</organism>
<sequence length="159" mass="18320">MEDVLKAVETELNGSGSIVGYRGMWQRLVNDHNLVIDKETVRHILEIVDPEGVELRSRHRLRQRQYRGKGPNYIWHVDGYDKLKPFGFCVHGCIDGYSRRILWVEVGTTNNDPAVTAKYFLEYIRSIGGVPCIMHADNGTENVTMAAIQRFFRREALKK</sequence>
<dbReference type="PANTHER" id="PTHR46177:SF1">
    <property type="entry name" value="INTEGRASE CATALYTIC DOMAIN-CONTAINING PROTEIN"/>
    <property type="match status" value="1"/>
</dbReference>
<evidence type="ECO:0000313" key="2">
    <source>
        <dbReference type="EMBL" id="KAJ7363178.1"/>
    </source>
</evidence>
<feature type="domain" description="Integrase catalytic" evidence="1">
    <location>
        <begin position="67"/>
        <end position="159"/>
    </location>
</feature>
<comment type="caution">
    <text evidence="2">The sequence shown here is derived from an EMBL/GenBank/DDBJ whole genome shotgun (WGS) entry which is preliminary data.</text>
</comment>
<dbReference type="AlphaFoldDB" id="A0A9W9YQN3"/>
<keyword evidence="3" id="KW-1185">Reference proteome</keyword>
<dbReference type="InterPro" id="IPR058913">
    <property type="entry name" value="Integrase_dom_put"/>
</dbReference>
<dbReference type="InterPro" id="IPR012337">
    <property type="entry name" value="RNaseH-like_sf"/>
</dbReference>
<dbReference type="OrthoDB" id="5985220at2759"/>
<dbReference type="SUPFAM" id="SSF53098">
    <property type="entry name" value="Ribonuclease H-like"/>
    <property type="match status" value="1"/>
</dbReference>
<dbReference type="InterPro" id="IPR001584">
    <property type="entry name" value="Integrase_cat-core"/>
</dbReference>